<dbReference type="EMBL" id="KZ805413">
    <property type="protein sequence ID" value="PVH98464.1"/>
    <property type="molecule type" value="Genomic_DNA"/>
</dbReference>
<keyword evidence="1" id="KW-0812">Transmembrane</keyword>
<keyword evidence="3" id="KW-1185">Reference proteome</keyword>
<reference evidence="2 3" key="1">
    <citation type="journal article" date="2018" name="Sci. Rep.">
        <title>Comparative genomics provides insights into the lifestyle and reveals functional heterogeneity of dark septate endophytic fungi.</title>
        <authorList>
            <person name="Knapp D.G."/>
            <person name="Nemeth J.B."/>
            <person name="Barry K."/>
            <person name="Hainaut M."/>
            <person name="Henrissat B."/>
            <person name="Johnson J."/>
            <person name="Kuo A."/>
            <person name="Lim J.H.P."/>
            <person name="Lipzen A."/>
            <person name="Nolan M."/>
            <person name="Ohm R.A."/>
            <person name="Tamas L."/>
            <person name="Grigoriev I.V."/>
            <person name="Spatafora J.W."/>
            <person name="Nagy L.G."/>
            <person name="Kovacs G.M."/>
        </authorList>
    </citation>
    <scope>NUCLEOTIDE SEQUENCE [LARGE SCALE GENOMIC DNA]</scope>
    <source>
        <strain evidence="2 3">DSE2036</strain>
    </source>
</reference>
<feature type="transmembrane region" description="Helical" evidence="1">
    <location>
        <begin position="58"/>
        <end position="80"/>
    </location>
</feature>
<protein>
    <submittedName>
        <fullName evidence="2">Uncharacterized protein</fullName>
    </submittedName>
</protein>
<evidence type="ECO:0000313" key="3">
    <source>
        <dbReference type="Proteomes" id="UP000244855"/>
    </source>
</evidence>
<accession>A0A2V1DMV3</accession>
<organism evidence="2 3">
    <name type="scientific">Periconia macrospinosa</name>
    <dbReference type="NCBI Taxonomy" id="97972"/>
    <lineage>
        <taxon>Eukaryota</taxon>
        <taxon>Fungi</taxon>
        <taxon>Dikarya</taxon>
        <taxon>Ascomycota</taxon>
        <taxon>Pezizomycotina</taxon>
        <taxon>Dothideomycetes</taxon>
        <taxon>Pleosporomycetidae</taxon>
        <taxon>Pleosporales</taxon>
        <taxon>Massarineae</taxon>
        <taxon>Periconiaceae</taxon>
        <taxon>Periconia</taxon>
    </lineage>
</organism>
<keyword evidence="1" id="KW-0472">Membrane</keyword>
<gene>
    <name evidence="2" type="ORF">DM02DRAFT_46835</name>
</gene>
<keyword evidence="1" id="KW-1133">Transmembrane helix</keyword>
<dbReference type="AlphaFoldDB" id="A0A2V1DMV3"/>
<name>A0A2V1DMV3_9PLEO</name>
<dbReference type="Proteomes" id="UP000244855">
    <property type="component" value="Unassembled WGS sequence"/>
</dbReference>
<evidence type="ECO:0000313" key="2">
    <source>
        <dbReference type="EMBL" id="PVH98464.1"/>
    </source>
</evidence>
<proteinExistence type="predicted"/>
<evidence type="ECO:0000256" key="1">
    <source>
        <dbReference type="SAM" id="Phobius"/>
    </source>
</evidence>
<sequence>MCISIKSIQFNPIQSIHPFLSFFFFFLLSIFLRGGEVGVDCKNRVVHICYLSPTPSPLFLFSFFWFSLFVCVCACVRACVFPAVM</sequence>